<comment type="subcellular location">
    <subcellularLocation>
        <location evidence="2">Cytoplasm</location>
    </subcellularLocation>
</comment>
<dbReference type="Pfam" id="PF09902">
    <property type="entry name" value="DUF2129"/>
    <property type="match status" value="1"/>
</dbReference>
<sequence>MEFNIIERQALVIWLYSTKQIKELRKHGYIHYYSRRMKYAIMYVNKKDAEKVEKVVNDYYFVREVEYSYRDDIDMTFANAIEPSTDNSLSGPFSVEDEEESLIESIAESLSNKKMNNG</sequence>
<comment type="similarity">
    <text evidence="2">Belongs to the UPF0298 family.</text>
</comment>
<dbReference type="EMBL" id="JACAOA010000006">
    <property type="protein sequence ID" value="MBA5728863.1"/>
    <property type="molecule type" value="Genomic_DNA"/>
</dbReference>
<keyword evidence="4" id="KW-1185">Reference proteome</keyword>
<dbReference type="RefSeq" id="WP_218930579.1">
    <property type="nucleotide sequence ID" value="NZ_JACAOA010000006.1"/>
</dbReference>
<dbReference type="GO" id="GO:0005737">
    <property type="term" value="C:cytoplasm"/>
    <property type="evidence" value="ECO:0007669"/>
    <property type="project" value="UniProtKB-SubCell"/>
</dbReference>
<evidence type="ECO:0000313" key="4">
    <source>
        <dbReference type="Proteomes" id="UP000571018"/>
    </source>
</evidence>
<organism evidence="3 4">
    <name type="scientific">Ruoffia halotolerans</name>
    <dbReference type="NCBI Taxonomy" id="2748684"/>
    <lineage>
        <taxon>Bacteria</taxon>
        <taxon>Bacillati</taxon>
        <taxon>Bacillota</taxon>
        <taxon>Bacilli</taxon>
        <taxon>Lactobacillales</taxon>
        <taxon>Aerococcaceae</taxon>
        <taxon>Ruoffia</taxon>
    </lineage>
</organism>
<evidence type="ECO:0000256" key="1">
    <source>
        <dbReference type="ARBA" id="ARBA00022490"/>
    </source>
</evidence>
<comment type="caution">
    <text evidence="3">The sequence shown here is derived from an EMBL/GenBank/DDBJ whole genome shotgun (WGS) entry which is preliminary data.</text>
</comment>
<dbReference type="Proteomes" id="UP000571018">
    <property type="component" value="Unassembled WGS sequence"/>
</dbReference>
<evidence type="ECO:0000313" key="3">
    <source>
        <dbReference type="EMBL" id="MBA5728863.1"/>
    </source>
</evidence>
<evidence type="ECO:0000256" key="2">
    <source>
        <dbReference type="HAMAP-Rule" id="MF_01126"/>
    </source>
</evidence>
<dbReference type="InterPro" id="IPR016979">
    <property type="entry name" value="DUF2129"/>
</dbReference>
<reference evidence="3 4" key="1">
    <citation type="submission" date="2020-06" db="EMBL/GenBank/DDBJ databases">
        <title>Reclassification of Facklamia ignava, Facklamia soureckii and Facklami tabacinasalis as Falseniella iganva gen. nov., comb. nov., Hutsoniella ignava gen. nov., comb. nov., and Ruoffia tabacinasalis gen. nov., comb. nov and description of Ruoffia haltotolerans sp. nov., isolated from hypersaline Inland Sea of Qatar.</title>
        <authorList>
            <person name="Fotedar R."/>
            <person name="Sankaranarayanan K."/>
            <person name="Lawson P."/>
            <person name="Caldwell M."/>
            <person name="Zeyara A."/>
            <person name="Al Malki A."/>
            <person name="Ali M."/>
        </authorList>
    </citation>
    <scope>NUCLEOTIDE SEQUENCE [LARGE SCALE GENOMIC DNA]</scope>
    <source>
        <strain evidence="3 4">INB8</strain>
    </source>
</reference>
<protein>
    <recommendedName>
        <fullName evidence="2">UPF0298 protein HW423_03580</fullName>
    </recommendedName>
</protein>
<name>A0A839A576_9LACT</name>
<dbReference type="AlphaFoldDB" id="A0A839A576"/>
<dbReference type="HAMAP" id="MF_01126">
    <property type="entry name" value="UPF0298"/>
    <property type="match status" value="1"/>
</dbReference>
<gene>
    <name evidence="3" type="ORF">HW423_03580</name>
</gene>
<proteinExistence type="inferred from homology"/>
<accession>A0A839A576</accession>
<keyword evidence="1 2" id="KW-0963">Cytoplasm</keyword>